<dbReference type="AlphaFoldDB" id="A0A5N6QFW4"/>
<dbReference type="Proteomes" id="UP000327013">
    <property type="component" value="Chromosome 1"/>
</dbReference>
<evidence type="ECO:0000313" key="2">
    <source>
        <dbReference type="Proteomes" id="UP000327013"/>
    </source>
</evidence>
<sequence length="199" mass="20893">MEISQDIVAGEGFRADDGAAGVVLVPVTGFTLPETSSSSPVTSEGGVVPSSNFGLPVGYNAEDSSTMLFVPTTPAISPFIPEWVVNAELVSGSPEVSVAGLESLGFGDPGESFVQGSGSVLVARRISQVKYPDFPLPWEDDLAVSPSSRVQEGLLPSSLYTWSELGHLDQPPLNPSIWQPRPKISIESNGSLELIPKLA</sequence>
<evidence type="ECO:0000313" key="1">
    <source>
        <dbReference type="EMBL" id="KAE7998208.1"/>
    </source>
</evidence>
<protein>
    <submittedName>
        <fullName evidence="1">Uncharacterized protein</fullName>
    </submittedName>
</protein>
<keyword evidence="2" id="KW-1185">Reference proteome</keyword>
<name>A0A5N6QFW4_9ROSI</name>
<dbReference type="EMBL" id="CM017321">
    <property type="protein sequence ID" value="KAE7998208.1"/>
    <property type="molecule type" value="Genomic_DNA"/>
</dbReference>
<gene>
    <name evidence="1" type="ORF">FH972_002774</name>
</gene>
<accession>A0A5N6QFW4</accession>
<proteinExistence type="predicted"/>
<organism evidence="1 2">
    <name type="scientific">Carpinus fangiana</name>
    <dbReference type="NCBI Taxonomy" id="176857"/>
    <lineage>
        <taxon>Eukaryota</taxon>
        <taxon>Viridiplantae</taxon>
        <taxon>Streptophyta</taxon>
        <taxon>Embryophyta</taxon>
        <taxon>Tracheophyta</taxon>
        <taxon>Spermatophyta</taxon>
        <taxon>Magnoliopsida</taxon>
        <taxon>eudicotyledons</taxon>
        <taxon>Gunneridae</taxon>
        <taxon>Pentapetalae</taxon>
        <taxon>rosids</taxon>
        <taxon>fabids</taxon>
        <taxon>Fagales</taxon>
        <taxon>Betulaceae</taxon>
        <taxon>Carpinus</taxon>
    </lineage>
</organism>
<reference evidence="1 2" key="1">
    <citation type="submission" date="2019-06" db="EMBL/GenBank/DDBJ databases">
        <title>A chromosomal-level reference genome of Carpinus fangiana (Coryloideae, Betulaceae).</title>
        <authorList>
            <person name="Yang X."/>
            <person name="Wang Z."/>
            <person name="Zhang L."/>
            <person name="Hao G."/>
            <person name="Liu J."/>
            <person name="Yang Y."/>
        </authorList>
    </citation>
    <scope>NUCLEOTIDE SEQUENCE [LARGE SCALE GENOMIC DNA]</scope>
    <source>
        <strain evidence="1">Cfa_2016G</strain>
        <tissue evidence="1">Leaf</tissue>
    </source>
</reference>